<dbReference type="OrthoDB" id="7055621at2"/>
<name>A0A2V1H2N1_9GAMM</name>
<dbReference type="EMBL" id="QDDL01000002">
    <property type="protein sequence ID" value="PVZ70269.1"/>
    <property type="molecule type" value="Genomic_DNA"/>
</dbReference>
<dbReference type="RefSeq" id="WP_116686342.1">
    <property type="nucleotide sequence ID" value="NZ_CAWNYD010000002.1"/>
</dbReference>
<comment type="caution">
    <text evidence="1">The sequence shown here is derived from an EMBL/GenBank/DDBJ whole genome shotgun (WGS) entry which is preliminary data.</text>
</comment>
<evidence type="ECO:0000313" key="2">
    <source>
        <dbReference type="Proteomes" id="UP000244906"/>
    </source>
</evidence>
<accession>A0A2V1H2N1</accession>
<sequence>MSKWLIRSALLLVLIVAGMHSWLWFQIKDQIDVKISRYADTATISYNSFRLYPNASVVLTDLVVTPVATPTNIRADELHLTPESYFQLIRSALGNPGGEIHLKLSNWRLPLDGFVFEDLDNKHRINYLGTPLDALGCGKTYALQSEQLKQMGFQRLSGDLEFSMNMASSSKPWQFNAKLTADQAMSIDLSVGLDNISLEQLAKKSLDQVRLRSLSLHYQDLGYNQLKNEFCAEQFRSNQTDFLKRHTFRVEDTLRRHGLTVSEQALELWHEFQKGSDLFSINTLMQPVKLTELSQQLPMQIVSQLDLSLSLAGKPPVELKLQQIDPDERFTWQDLINWLTEPANKN</sequence>
<dbReference type="AlphaFoldDB" id="A0A2V1H2N1"/>
<dbReference type="Proteomes" id="UP000244906">
    <property type="component" value="Unassembled WGS sequence"/>
</dbReference>
<evidence type="ECO:0008006" key="3">
    <source>
        <dbReference type="Google" id="ProtNLM"/>
    </source>
</evidence>
<proteinExistence type="predicted"/>
<gene>
    <name evidence="1" type="ORF">DC094_06635</name>
</gene>
<keyword evidence="2" id="KW-1185">Reference proteome</keyword>
<organism evidence="1 2">
    <name type="scientific">Pelagibaculum spongiae</name>
    <dbReference type="NCBI Taxonomy" id="2080658"/>
    <lineage>
        <taxon>Bacteria</taxon>
        <taxon>Pseudomonadati</taxon>
        <taxon>Pseudomonadota</taxon>
        <taxon>Gammaproteobacteria</taxon>
        <taxon>Oceanospirillales</taxon>
        <taxon>Pelagibaculum</taxon>
    </lineage>
</organism>
<protein>
    <recommendedName>
        <fullName evidence="3">DUF945 domain-containing protein</fullName>
    </recommendedName>
</protein>
<evidence type="ECO:0000313" key="1">
    <source>
        <dbReference type="EMBL" id="PVZ70269.1"/>
    </source>
</evidence>
<reference evidence="1 2" key="1">
    <citation type="submission" date="2018-04" db="EMBL/GenBank/DDBJ databases">
        <title>Thalassorhabdus spongiae gen. nov., sp. nov., isolated from a marine sponge in South-West Iceland.</title>
        <authorList>
            <person name="Knobloch S."/>
            <person name="Daussin A."/>
            <person name="Johannsson R."/>
            <person name="Marteinsson V.T."/>
        </authorList>
    </citation>
    <scope>NUCLEOTIDE SEQUENCE [LARGE SCALE GENOMIC DNA]</scope>
    <source>
        <strain evidence="1 2">Hp12</strain>
    </source>
</reference>